<gene>
    <name evidence="4" type="ORF">BARAN1_0719</name>
</gene>
<name>A0A2X3K6N4_9BACT</name>
<comment type="catalytic activity">
    <reaction evidence="1">
        <text>Release of a C-terminal amino acid with broad specificity, except for -Pro.</text>
        <dbReference type="EC" id="3.4.17.19"/>
    </reaction>
</comment>
<evidence type="ECO:0000256" key="1">
    <source>
        <dbReference type="PIRNR" id="PIRNR006615"/>
    </source>
</evidence>
<comment type="function">
    <text evidence="1">Broad specificity carboxypetidase that releases amino acids sequentially from the C-terminus, including neutral, aromatic, polar and basic residues.</text>
</comment>
<keyword evidence="1" id="KW-0482">Metalloprotease</keyword>
<keyword evidence="2" id="KW-0862">Zinc</keyword>
<reference evidence="5" key="1">
    <citation type="submission" date="2018-05" db="EMBL/GenBank/DDBJ databases">
        <authorList>
            <person name="Hao L."/>
        </authorList>
    </citation>
    <scope>NUCLEOTIDE SEQUENCE [LARGE SCALE GENOMIC DNA]</scope>
</reference>
<organism evidence="4 5">
    <name type="scientific">Candidatus Bipolaricaulis anaerobius</name>
    <dbReference type="NCBI Taxonomy" id="2026885"/>
    <lineage>
        <taxon>Bacteria</taxon>
        <taxon>Candidatus Bipolaricaulota</taxon>
        <taxon>Candidatus Bipolaricaulia</taxon>
        <taxon>Candidatus Bipolaricaulales</taxon>
        <taxon>Candidatus Bipolaricaulaceae</taxon>
        <taxon>Candidatus Bipolaricaulis</taxon>
    </lineage>
</organism>
<keyword evidence="5" id="KW-1185">Reference proteome</keyword>
<keyword evidence="1 4" id="KW-0121">Carboxypeptidase</keyword>
<protein>
    <recommendedName>
        <fullName evidence="1">Metal-dependent carboxypeptidase</fullName>
        <ecNumber evidence="1">3.4.17.19</ecNumber>
    </recommendedName>
</protein>
<sequence length="494" mass="56011">MGALQELKDYVREISELYSAIALCAWDQRTHMPEKGAEARSKVLGRLERLAFERVVSDRMGELLAAAERDGAPTEVDQALLRVWKRDYTRNRAVPPDLYQQFVEATSRAETVWEKAKATSDFALFRPHLAEVVSLVREIAELVGYKESPYDALVDEYEPGMTTAALRVLLGSLRRELVAFLKELSRGTPPHELPAGMFPLDAQRQLCREALGWIGYDFAGGRLDDTVHPFTIEVGTGDVRVTNRYQEDDPFPGLFGALHEGGHALYGQGVDPQLAWTGLAGGASFGIHESQSRFWENQIGRSRAFWRYSHPHLIRHFPALARTKPDAIWRHVNRAQPSLIRVEADEVTYNLHICLRFELEVDLIEGRLTVDELPARWNQAMVDYLGVTPPDDAHGVLQDVHWSGGMFGYFPSYTLGNLYGAQITETAEREIPRFWGKVQAGELAPIREWLRENVHRHGRVYLPDELVRRVTGSGLSAEPFLRYVRTKYSEVYGL</sequence>
<dbReference type="PROSITE" id="PS52034">
    <property type="entry name" value="PEPTIDASE_M32"/>
    <property type="match status" value="1"/>
</dbReference>
<evidence type="ECO:0000313" key="4">
    <source>
        <dbReference type="EMBL" id="SQD92743.1"/>
    </source>
</evidence>
<comment type="cofactor">
    <cofactor evidence="2">
        <name>Zn(2+)</name>
        <dbReference type="ChEBI" id="CHEBI:29105"/>
    </cofactor>
    <text evidence="2">Binds 1 zinc ion per subunit.</text>
</comment>
<dbReference type="Proteomes" id="UP000249818">
    <property type="component" value="Chromosome BARAN1"/>
</dbReference>
<dbReference type="SUPFAM" id="SSF55486">
    <property type="entry name" value="Metalloproteases ('zincins'), catalytic domain"/>
    <property type="match status" value="1"/>
</dbReference>
<proteinExistence type="inferred from homology"/>
<evidence type="ECO:0000256" key="2">
    <source>
        <dbReference type="PIRSR" id="PIRSR006615-1"/>
    </source>
</evidence>
<dbReference type="OrthoDB" id="9772308at2"/>
<dbReference type="GO" id="GO:0006508">
    <property type="term" value="P:proteolysis"/>
    <property type="evidence" value="ECO:0007669"/>
    <property type="project" value="UniProtKB-UniRule"/>
</dbReference>
<dbReference type="PANTHER" id="PTHR34217:SF1">
    <property type="entry name" value="CARBOXYPEPTIDASE 1"/>
    <property type="match status" value="1"/>
</dbReference>
<dbReference type="KEGG" id="bana:BARAN1_0719"/>
<evidence type="ECO:0000313" key="5">
    <source>
        <dbReference type="Proteomes" id="UP000249818"/>
    </source>
</evidence>
<feature type="binding site" evidence="2">
    <location>
        <position position="263"/>
    </location>
    <ligand>
        <name>Zn(2+)</name>
        <dbReference type="ChEBI" id="CHEBI:29105"/>
        <note>catalytic</note>
    </ligand>
</feature>
<dbReference type="PIRSF" id="PIRSF006615">
    <property type="entry name" value="Zn_crbxpep_Taq"/>
    <property type="match status" value="1"/>
</dbReference>
<accession>A0A2X3K6N4</accession>
<keyword evidence="1 2" id="KW-0479">Metal-binding</keyword>
<dbReference type="InterPro" id="IPR001333">
    <property type="entry name" value="Peptidase_M32_Taq"/>
</dbReference>
<dbReference type="AlphaFoldDB" id="A0A2X3K6N4"/>
<dbReference type="Pfam" id="PF02074">
    <property type="entry name" value="Peptidase_M32"/>
    <property type="match status" value="1"/>
</dbReference>
<dbReference type="GO" id="GO:0046872">
    <property type="term" value="F:metal ion binding"/>
    <property type="evidence" value="ECO:0007669"/>
    <property type="project" value="UniProtKB-KW"/>
</dbReference>
<dbReference type="GO" id="GO:0004181">
    <property type="term" value="F:metallocarboxypeptidase activity"/>
    <property type="evidence" value="ECO:0007669"/>
    <property type="project" value="UniProtKB-UniRule"/>
</dbReference>
<feature type="binding site" evidence="2">
    <location>
        <position position="259"/>
    </location>
    <ligand>
        <name>Zn(2+)</name>
        <dbReference type="ChEBI" id="CHEBI:29105"/>
        <note>catalytic</note>
    </ligand>
</feature>
<dbReference type="Gene3D" id="1.10.1370.30">
    <property type="match status" value="1"/>
</dbReference>
<dbReference type="PRINTS" id="PR00998">
    <property type="entry name" value="CRBOXYPTASET"/>
</dbReference>
<keyword evidence="1" id="KW-0645">Protease</keyword>
<dbReference type="PANTHER" id="PTHR34217">
    <property type="entry name" value="METAL-DEPENDENT CARBOXYPEPTIDASE"/>
    <property type="match status" value="1"/>
</dbReference>
<dbReference type="EC" id="3.4.17.19" evidence="1"/>
<evidence type="ECO:0000256" key="3">
    <source>
        <dbReference type="PIRSR" id="PIRSR006615-2"/>
    </source>
</evidence>
<feature type="binding site" evidence="2">
    <location>
        <position position="289"/>
    </location>
    <ligand>
        <name>Zn(2+)</name>
        <dbReference type="ChEBI" id="CHEBI:29105"/>
        <note>catalytic</note>
    </ligand>
</feature>
<dbReference type="RefSeq" id="WP_157959437.1">
    <property type="nucleotide sequence ID" value="NZ_LS483254.1"/>
</dbReference>
<feature type="active site" description="Proton donor/acceptor" evidence="3">
    <location>
        <position position="260"/>
    </location>
</feature>
<dbReference type="CDD" id="cd06460">
    <property type="entry name" value="M32_Taq"/>
    <property type="match status" value="1"/>
</dbReference>
<dbReference type="EMBL" id="LS483254">
    <property type="protein sequence ID" value="SQD92743.1"/>
    <property type="molecule type" value="Genomic_DNA"/>
</dbReference>
<comment type="similarity">
    <text evidence="1">Belongs to the peptidase M32 family.</text>
</comment>
<keyword evidence="1 4" id="KW-0378">Hydrolase</keyword>